<keyword evidence="6" id="KW-1185">Reference proteome</keyword>
<dbReference type="GO" id="GO:0009253">
    <property type="term" value="P:peptidoglycan catabolic process"/>
    <property type="evidence" value="ECO:0007669"/>
    <property type="project" value="InterPro"/>
</dbReference>
<dbReference type="GO" id="GO:0030288">
    <property type="term" value="C:outer membrane-bounded periplasmic space"/>
    <property type="evidence" value="ECO:0007669"/>
    <property type="project" value="TreeGrafter"/>
</dbReference>
<feature type="domain" description="MurNAc-LAA" evidence="4">
    <location>
        <begin position="214"/>
        <end position="369"/>
    </location>
</feature>
<dbReference type="InterPro" id="IPR050695">
    <property type="entry name" value="N-acetylmuramoyl_amidase_3"/>
</dbReference>
<dbReference type="GO" id="GO:0008745">
    <property type="term" value="F:N-acetylmuramoyl-L-alanine amidase activity"/>
    <property type="evidence" value="ECO:0007669"/>
    <property type="project" value="UniProtKB-EC"/>
</dbReference>
<dbReference type="EMBL" id="FNIT01000013">
    <property type="protein sequence ID" value="SDO78486.1"/>
    <property type="molecule type" value="Genomic_DNA"/>
</dbReference>
<dbReference type="EC" id="3.5.1.28" evidence="2"/>
<proteinExistence type="predicted"/>
<comment type="catalytic activity">
    <reaction evidence="1">
        <text>Hydrolyzes the link between N-acetylmuramoyl residues and L-amino acid residues in certain cell-wall glycopeptides.</text>
        <dbReference type="EC" id="3.5.1.28"/>
    </reaction>
</comment>
<dbReference type="Proteomes" id="UP000198793">
    <property type="component" value="Unassembled WGS sequence"/>
</dbReference>
<evidence type="ECO:0000256" key="2">
    <source>
        <dbReference type="ARBA" id="ARBA00011901"/>
    </source>
</evidence>
<dbReference type="CDD" id="cd02696">
    <property type="entry name" value="MurNAc-LAA"/>
    <property type="match status" value="1"/>
</dbReference>
<protein>
    <recommendedName>
        <fullName evidence="2">N-acetylmuramoyl-L-alanine amidase</fullName>
        <ecNumber evidence="2">3.5.1.28</ecNumber>
    </recommendedName>
</protein>
<dbReference type="Gene3D" id="3.40.630.40">
    <property type="entry name" value="Zn-dependent exopeptidases"/>
    <property type="match status" value="1"/>
</dbReference>
<reference evidence="5 6" key="1">
    <citation type="submission" date="2016-10" db="EMBL/GenBank/DDBJ databases">
        <authorList>
            <person name="de Groot N.N."/>
        </authorList>
    </citation>
    <scope>NUCLEOTIDE SEQUENCE [LARGE SCALE GENOMIC DNA]</scope>
    <source>
        <strain evidence="6">L7-484,KACC 16230,DSM 25025</strain>
    </source>
</reference>
<evidence type="ECO:0000256" key="1">
    <source>
        <dbReference type="ARBA" id="ARBA00001561"/>
    </source>
</evidence>
<dbReference type="STRING" id="1166073.SAMN05192530_11359"/>
<dbReference type="PANTHER" id="PTHR30404">
    <property type="entry name" value="N-ACETYLMURAMOYL-L-ALANINE AMIDASE"/>
    <property type="match status" value="1"/>
</dbReference>
<gene>
    <name evidence="5" type="ORF">SAMN05192530_11359</name>
</gene>
<evidence type="ECO:0000313" key="5">
    <source>
        <dbReference type="EMBL" id="SDO78486.1"/>
    </source>
</evidence>
<dbReference type="Pfam" id="PF01520">
    <property type="entry name" value="Amidase_3"/>
    <property type="match status" value="1"/>
</dbReference>
<evidence type="ECO:0000259" key="4">
    <source>
        <dbReference type="SMART" id="SM00646"/>
    </source>
</evidence>
<name>A0A1H0MDZ0_9HYPH</name>
<dbReference type="InterPro" id="IPR002508">
    <property type="entry name" value="MurNAc-LAA_cat"/>
</dbReference>
<dbReference type="SUPFAM" id="SSF53187">
    <property type="entry name" value="Zn-dependent exopeptidases"/>
    <property type="match status" value="1"/>
</dbReference>
<dbReference type="OrthoDB" id="9806267at2"/>
<accession>A0A1H0MDZ0</accession>
<sequence length="377" mass="41250">MFVLFFVLVAATNAQETTPTVVTAVRLNGDGGQAILEVDTRGPARPHLTLLRKPYRIALDLADTVSAAKLPEPTGRIVNSLRQGLAGADRYRLLLSLSDSVRPRMEVQRDGDRATVKLELAPAPESAFVWSDGGKAPTVQAAVPPLVAPRRFTVVIDAGHGGVDRGATGEGGTEEKAINLAFAMALREVLGAEKDVTTILTRTDDTFIPLNERSAIARRAHADLFISLHADSIRYKDLRGATVYTLSDRASDALSSEIAESENAADRFAGSEWDQDAPEIHDILVDLVRRETENLTERFATHLVDDMRKAGVRLINNPKRSAGFRVLRAPDVPSVLLEIGYLSNKDEEKLLLSSDWQRRFAEILAKAVTDSLRERRG</sequence>
<organism evidence="5 6">
    <name type="scientific">Aureimonas jatrophae</name>
    <dbReference type="NCBI Taxonomy" id="1166073"/>
    <lineage>
        <taxon>Bacteria</taxon>
        <taxon>Pseudomonadati</taxon>
        <taxon>Pseudomonadota</taxon>
        <taxon>Alphaproteobacteria</taxon>
        <taxon>Hyphomicrobiales</taxon>
        <taxon>Aurantimonadaceae</taxon>
        <taxon>Aureimonas</taxon>
    </lineage>
</organism>
<dbReference type="SMART" id="SM00646">
    <property type="entry name" value="Ami_3"/>
    <property type="match status" value="1"/>
</dbReference>
<evidence type="ECO:0000313" key="6">
    <source>
        <dbReference type="Proteomes" id="UP000198793"/>
    </source>
</evidence>
<dbReference type="PANTHER" id="PTHR30404:SF0">
    <property type="entry name" value="N-ACETYLMURAMOYL-L-ALANINE AMIDASE AMIC"/>
    <property type="match status" value="1"/>
</dbReference>
<dbReference type="Gene3D" id="2.60.40.3500">
    <property type="match status" value="1"/>
</dbReference>
<dbReference type="AlphaFoldDB" id="A0A1H0MDZ0"/>
<evidence type="ECO:0000256" key="3">
    <source>
        <dbReference type="ARBA" id="ARBA00022801"/>
    </source>
</evidence>
<keyword evidence="3" id="KW-0378">Hydrolase</keyword>